<dbReference type="Pfam" id="PF14305">
    <property type="entry name" value="ATPgrasp_TupA"/>
    <property type="match status" value="1"/>
</dbReference>
<dbReference type="Proteomes" id="UP000598467">
    <property type="component" value="Unassembled WGS sequence"/>
</dbReference>
<name>A0A926P2N2_9HYPH</name>
<organism evidence="1 2">
    <name type="scientific">Roseibium aggregatum</name>
    <dbReference type="NCBI Taxonomy" id="187304"/>
    <lineage>
        <taxon>Bacteria</taxon>
        <taxon>Pseudomonadati</taxon>
        <taxon>Pseudomonadota</taxon>
        <taxon>Alphaproteobacteria</taxon>
        <taxon>Hyphomicrobiales</taxon>
        <taxon>Stappiaceae</taxon>
        <taxon>Roseibium</taxon>
    </lineage>
</organism>
<gene>
    <name evidence="1" type="ORF">HK439_22075</name>
</gene>
<protein>
    <submittedName>
        <fullName evidence="1">Polysaccharide biosynthesis protein</fullName>
    </submittedName>
</protein>
<dbReference type="EMBL" id="JABFCZ010000028">
    <property type="protein sequence ID" value="MBD1548956.1"/>
    <property type="molecule type" value="Genomic_DNA"/>
</dbReference>
<proteinExistence type="predicted"/>
<dbReference type="InterPro" id="IPR029465">
    <property type="entry name" value="ATPgrasp_TupA"/>
</dbReference>
<reference evidence="1" key="1">
    <citation type="submission" date="2020-05" db="EMBL/GenBank/DDBJ databases">
        <title>Identification of trans-AT polyketide cluster in two marine bacteria, producers of a novel glutaramide-containing polyketide sesbanimide D and analogs.</title>
        <authorList>
            <person name="Kacar D."/>
            <person name="Rodriguez P."/>
            <person name="Canedo L."/>
            <person name="Gonzalez E."/>
            <person name="Galan B."/>
            <person name="De La Calle F."/>
            <person name="Garcia J.L."/>
        </authorList>
    </citation>
    <scope>NUCLEOTIDE SEQUENCE</scope>
    <source>
        <strain evidence="1">PHM038</strain>
    </source>
</reference>
<dbReference type="SUPFAM" id="SSF56059">
    <property type="entry name" value="Glutathione synthetase ATP-binding domain-like"/>
    <property type="match status" value="1"/>
</dbReference>
<sequence>MDFITPGAGRKPPLWKRARHLLWRLISVLPDRPYLAIKYASIVGRFPDLKHPRRFTEKLQTRKIEDRNALYPSLVDKADAKRFIAERAGEKYVIPTLWVGTDLAEVDWDTIPLPAVVKPTHASAHGFFLRTAKDIETLMAARPEESWLALRHDRVNREWAYKDLTPRIIIEKMLEDGGRPLTDYRLFAFNGEVVHIELRFPKDRGIYEYTYAPDWKRLPVRTGDYLYSTEEAPKPARLAEMLDVARKLSRGISFMRVDLYASDDWIYAGELTLYPAGGFETYQPEDYDLHLGREWERCNA</sequence>
<comment type="caution">
    <text evidence="1">The sequence shown here is derived from an EMBL/GenBank/DDBJ whole genome shotgun (WGS) entry which is preliminary data.</text>
</comment>
<accession>A0A926P2N2</accession>
<dbReference type="AlphaFoldDB" id="A0A926P2N2"/>
<dbReference type="RefSeq" id="WP_190293642.1">
    <property type="nucleotide sequence ID" value="NZ_JABFCZ010000028.1"/>
</dbReference>
<evidence type="ECO:0000313" key="2">
    <source>
        <dbReference type="Proteomes" id="UP000598467"/>
    </source>
</evidence>
<evidence type="ECO:0000313" key="1">
    <source>
        <dbReference type="EMBL" id="MBD1548956.1"/>
    </source>
</evidence>